<dbReference type="PANTHER" id="PTHR42880">
    <property type="entry name" value="HOMOCITRATE SYNTHASE"/>
    <property type="match status" value="1"/>
</dbReference>
<dbReference type="InterPro" id="IPR013477">
    <property type="entry name" value="NifV/FrbC"/>
</dbReference>
<dbReference type="Proteomes" id="UP000093514">
    <property type="component" value="Unassembled WGS sequence"/>
</dbReference>
<dbReference type="SUPFAM" id="SSF51569">
    <property type="entry name" value="Aldolase"/>
    <property type="match status" value="1"/>
</dbReference>
<evidence type="ECO:0000313" key="4">
    <source>
        <dbReference type="EMBL" id="OCL27254.1"/>
    </source>
</evidence>
<dbReference type="AlphaFoldDB" id="A0A1C0AAD3"/>
<evidence type="ECO:0000256" key="1">
    <source>
        <dbReference type="ARBA" id="ARBA00022679"/>
    </source>
</evidence>
<evidence type="ECO:0000313" key="5">
    <source>
        <dbReference type="Proteomes" id="UP000093514"/>
    </source>
</evidence>
<name>A0A1C0AAD3_9FIRM</name>
<comment type="caution">
    <text evidence="4">The sequence shown here is derived from an EMBL/GenBank/DDBJ whole genome shotgun (WGS) entry which is preliminary data.</text>
</comment>
<dbReference type="OrthoDB" id="9804858at2"/>
<dbReference type="InterPro" id="IPR000891">
    <property type="entry name" value="PYR_CT"/>
</dbReference>
<dbReference type="Pfam" id="PF22617">
    <property type="entry name" value="HCS_D2"/>
    <property type="match status" value="1"/>
</dbReference>
<dbReference type="InterPro" id="IPR002034">
    <property type="entry name" value="AIPM/Hcit_synth_CS"/>
</dbReference>
<evidence type="ECO:0000259" key="3">
    <source>
        <dbReference type="PROSITE" id="PS50991"/>
    </source>
</evidence>
<dbReference type="GO" id="GO:0046912">
    <property type="term" value="F:acyltransferase activity, acyl groups converted into alkyl on transfer"/>
    <property type="evidence" value="ECO:0007669"/>
    <property type="project" value="InterPro"/>
</dbReference>
<reference evidence="5" key="1">
    <citation type="submission" date="2016-07" db="EMBL/GenBank/DDBJ databases">
        <authorList>
            <person name="Florea S."/>
            <person name="Webb J.S."/>
            <person name="Jaromczyk J."/>
            <person name="Schardl C.L."/>
        </authorList>
    </citation>
    <scope>NUCLEOTIDE SEQUENCE [LARGE SCALE GENOMIC DNA]</scope>
    <source>
        <strain evidence="5">Z6</strain>
    </source>
</reference>
<gene>
    <name evidence="4" type="ORF">U472_07240</name>
</gene>
<reference evidence="4 5" key="2">
    <citation type="submission" date="2016-08" db="EMBL/GenBank/DDBJ databases">
        <title>Orenia metallireducens sp. nov. strain Z6, a Novel Metal-reducing Firmicute from the Deep Subsurface.</title>
        <authorList>
            <person name="Maxim B.I."/>
            <person name="Kenneth K."/>
            <person name="Flynn T.M."/>
            <person name="Oloughlin E.J."/>
            <person name="Locke R.A."/>
            <person name="Weber J.R."/>
            <person name="Egan S.M."/>
            <person name="Mackie R.I."/>
            <person name="Cann I.K."/>
        </authorList>
    </citation>
    <scope>NUCLEOTIDE SEQUENCE [LARGE SCALE GENOMIC DNA]</scope>
    <source>
        <strain evidence="4 5">Z6</strain>
    </source>
</reference>
<dbReference type="PANTHER" id="PTHR42880:SF1">
    <property type="entry name" value="ISOPROPYLMALATE_HOMOCITRATE_CITRAMALATE SYNTHASE FAMILY PROTEIN"/>
    <property type="match status" value="1"/>
</dbReference>
<dbReference type="Gene3D" id="3.20.20.70">
    <property type="entry name" value="Aldolase class I"/>
    <property type="match status" value="1"/>
</dbReference>
<proteinExistence type="inferred from homology"/>
<feature type="domain" description="Pyruvate carboxyltransferase" evidence="3">
    <location>
        <begin position="4"/>
        <end position="255"/>
    </location>
</feature>
<dbReference type="PROSITE" id="PS00816">
    <property type="entry name" value="AIPM_HOMOCIT_SYNTH_2"/>
    <property type="match status" value="1"/>
</dbReference>
<dbReference type="InterPro" id="IPR013785">
    <property type="entry name" value="Aldolase_TIM"/>
</dbReference>
<dbReference type="PROSITE" id="PS50991">
    <property type="entry name" value="PYR_CT"/>
    <property type="match status" value="1"/>
</dbReference>
<organism evidence="4 5">
    <name type="scientific">Orenia metallireducens</name>
    <dbReference type="NCBI Taxonomy" id="1413210"/>
    <lineage>
        <taxon>Bacteria</taxon>
        <taxon>Bacillati</taxon>
        <taxon>Bacillota</taxon>
        <taxon>Clostridia</taxon>
        <taxon>Halanaerobiales</taxon>
        <taxon>Halobacteroidaceae</taxon>
        <taxon>Orenia</taxon>
    </lineage>
</organism>
<evidence type="ECO:0000256" key="2">
    <source>
        <dbReference type="RuleBase" id="RU003523"/>
    </source>
</evidence>
<sequence>MKSFYILDTTLRDGEQSAGVAFSRKQKIAIACKLDELGVDIIEAGIPAMGKEEKEVLQDINSLNLNAEILAWNRMKIEDIDQSLDCGLKNVHISAPASDIQLKYKLKKDRRWLLAELSKVINYAIKKGCTVSVGAEDASRADINFLIQLYKIAQAEGASRVRYADTIGALDPITTYNNIQNIRKEIDLEIDFHGHNDFGMATANALSAFKAGAKYISCTINGLGERAGNTALEEIVMALKCIEGCESDFKVRGLKEISKVIEDSSGRKISVNKPIVGEGVFSHESGIHVDGMLKNPATYEFLSPEELGRERKFVIGKFSGVSSILHKYKELGVSITEEEANKVLRGIKSYCNKVEGVTS</sequence>
<dbReference type="Gene3D" id="1.10.238.260">
    <property type="match status" value="1"/>
</dbReference>
<dbReference type="PROSITE" id="PS00815">
    <property type="entry name" value="AIPM_HOMOCIT_SYNTH_1"/>
    <property type="match status" value="1"/>
</dbReference>
<dbReference type="InterPro" id="IPR054691">
    <property type="entry name" value="LeuA/HCS_post-cat"/>
</dbReference>
<dbReference type="Pfam" id="PF00682">
    <property type="entry name" value="HMGL-like"/>
    <property type="match status" value="1"/>
</dbReference>
<dbReference type="NCBIfam" id="TIGR02660">
    <property type="entry name" value="nifV_homocitr"/>
    <property type="match status" value="1"/>
</dbReference>
<keyword evidence="5" id="KW-1185">Reference proteome</keyword>
<dbReference type="GO" id="GO:0019752">
    <property type="term" value="P:carboxylic acid metabolic process"/>
    <property type="evidence" value="ECO:0007669"/>
    <property type="project" value="InterPro"/>
</dbReference>
<dbReference type="RefSeq" id="WP_068716950.1">
    <property type="nucleotide sequence ID" value="NZ_LWDV01000008.1"/>
</dbReference>
<dbReference type="CDD" id="cd07939">
    <property type="entry name" value="DRE_TIM_NifV"/>
    <property type="match status" value="1"/>
</dbReference>
<comment type="similarity">
    <text evidence="2">Belongs to the alpha-IPM synthase/homocitrate synthase family.</text>
</comment>
<accession>A0A1C0AAD3</accession>
<protein>
    <submittedName>
        <fullName evidence="4">Homocitrate synthase</fullName>
    </submittedName>
</protein>
<dbReference type="EMBL" id="LWDV01000008">
    <property type="protein sequence ID" value="OCL27254.1"/>
    <property type="molecule type" value="Genomic_DNA"/>
</dbReference>
<keyword evidence="1 2" id="KW-0808">Transferase</keyword>